<protein>
    <recommendedName>
        <fullName evidence="2">Coenzyme Q-binding protein COQ10 START domain-containing protein</fullName>
    </recommendedName>
</protein>
<dbReference type="AlphaFoldDB" id="A0AA43S7K6"/>
<organism evidence="3 4">
    <name type="scientific">Polynucleobacter sphagniphilus</name>
    <dbReference type="NCBI Taxonomy" id="1743169"/>
    <lineage>
        <taxon>Bacteria</taxon>
        <taxon>Pseudomonadati</taxon>
        <taxon>Pseudomonadota</taxon>
        <taxon>Betaproteobacteria</taxon>
        <taxon>Burkholderiales</taxon>
        <taxon>Burkholderiaceae</taxon>
        <taxon>Polynucleobacter</taxon>
    </lineage>
</organism>
<evidence type="ECO:0000256" key="1">
    <source>
        <dbReference type="ARBA" id="ARBA00008918"/>
    </source>
</evidence>
<sequence length="201" mass="22821">MSLPRASNLNVRMSNPVLPFLLCKWSCSGYAQENANPFDVQVSVSPMEGRFQIQASYVVPIDICNAFSFITAYDGAKNIPGILESKVISRAGNKVRVYRVVEENVLFFPIEMKSVMEYTETPNRLLNFEQISGDTKFYKGSWRLTSDKVNTSFKYEAIVEPDSFIPSAVIEYFMKNSIRGRFELMAQRASQHKAVEKLACK</sequence>
<keyword evidence="4" id="KW-1185">Reference proteome</keyword>
<feature type="domain" description="Coenzyme Q-binding protein COQ10 START" evidence="2">
    <location>
        <begin position="66"/>
        <end position="176"/>
    </location>
</feature>
<reference evidence="3" key="1">
    <citation type="submission" date="2023-04" db="EMBL/GenBank/DDBJ databases">
        <title>Genome Encyclopedia of Bacteria and Archaea VI: Functional Genomics of Type Strains.</title>
        <authorList>
            <person name="Whitman W."/>
        </authorList>
    </citation>
    <scope>NUCLEOTIDE SEQUENCE</scope>
    <source>
        <strain evidence="3">Enz.4-51</strain>
    </source>
</reference>
<evidence type="ECO:0000313" key="3">
    <source>
        <dbReference type="EMBL" id="MDH6504926.1"/>
    </source>
</evidence>
<comment type="caution">
    <text evidence="3">The sequence shown here is derived from an EMBL/GenBank/DDBJ whole genome shotgun (WGS) entry which is preliminary data.</text>
</comment>
<evidence type="ECO:0000313" key="4">
    <source>
        <dbReference type="Proteomes" id="UP001161160"/>
    </source>
</evidence>
<dbReference type="SUPFAM" id="SSF55961">
    <property type="entry name" value="Bet v1-like"/>
    <property type="match status" value="1"/>
</dbReference>
<comment type="similarity">
    <text evidence="1">Belongs to the ribosome association toxin RatA family.</text>
</comment>
<dbReference type="Proteomes" id="UP001161160">
    <property type="component" value="Unassembled WGS sequence"/>
</dbReference>
<accession>A0AA43S7K6</accession>
<dbReference type="PANTHER" id="PTHR34060:SF1">
    <property type="entry name" value="POLYKETIDE CYCLASE _ DEHYDRASE AND LIPID TRANSPORT PROTEIN"/>
    <property type="match status" value="1"/>
</dbReference>
<name>A0AA43S7K6_9BURK</name>
<dbReference type="Gene3D" id="3.30.530.20">
    <property type="match status" value="1"/>
</dbReference>
<dbReference type="PANTHER" id="PTHR34060">
    <property type="entry name" value="POLYKETIDE CYCLASE / DEHYDRASE AND LIPID TRANSPORT PROTEIN"/>
    <property type="match status" value="1"/>
</dbReference>
<dbReference type="InterPro" id="IPR023393">
    <property type="entry name" value="START-like_dom_sf"/>
</dbReference>
<gene>
    <name evidence="3" type="ORF">M2127_002255</name>
</gene>
<proteinExistence type="inferred from homology"/>
<evidence type="ECO:0000259" key="2">
    <source>
        <dbReference type="Pfam" id="PF03364"/>
    </source>
</evidence>
<dbReference type="InterPro" id="IPR005031">
    <property type="entry name" value="COQ10_START"/>
</dbReference>
<dbReference type="Pfam" id="PF03364">
    <property type="entry name" value="Polyketide_cyc"/>
    <property type="match status" value="1"/>
</dbReference>
<dbReference type="EMBL" id="JARXYA010000021">
    <property type="protein sequence ID" value="MDH6504926.1"/>
    <property type="molecule type" value="Genomic_DNA"/>
</dbReference>